<keyword evidence="2" id="KW-0732">Signal</keyword>
<evidence type="ECO:0000313" key="4">
    <source>
        <dbReference type="Proteomes" id="UP001250932"/>
    </source>
</evidence>
<feature type="chain" id="PRO_5047533770" description="Transmembrane protein" evidence="2">
    <location>
        <begin position="31"/>
        <end position="138"/>
    </location>
</feature>
<evidence type="ECO:0000256" key="2">
    <source>
        <dbReference type="SAM" id="SignalP"/>
    </source>
</evidence>
<protein>
    <recommendedName>
        <fullName evidence="5">Transmembrane protein</fullName>
    </recommendedName>
</protein>
<evidence type="ECO:0000313" key="3">
    <source>
        <dbReference type="EMBL" id="MDT7041710.1"/>
    </source>
</evidence>
<feature type="region of interest" description="Disordered" evidence="1">
    <location>
        <begin position="119"/>
        <end position="138"/>
    </location>
</feature>
<name>A0ABU3K5P0_9BACT</name>
<comment type="caution">
    <text evidence="3">The sequence shown here is derived from an EMBL/GenBank/DDBJ whole genome shotgun (WGS) entry which is preliminary data.</text>
</comment>
<dbReference type="PROSITE" id="PS51257">
    <property type="entry name" value="PROKAR_LIPOPROTEIN"/>
    <property type="match status" value="1"/>
</dbReference>
<dbReference type="EMBL" id="JAQOUE010000001">
    <property type="protein sequence ID" value="MDT7041710.1"/>
    <property type="molecule type" value="Genomic_DNA"/>
</dbReference>
<dbReference type="Proteomes" id="UP001250932">
    <property type="component" value="Unassembled WGS sequence"/>
</dbReference>
<feature type="signal peptide" evidence="2">
    <location>
        <begin position="1"/>
        <end position="30"/>
    </location>
</feature>
<organism evidence="3 4">
    <name type="scientific">Candidatus Nitronereus thalassa</name>
    <dbReference type="NCBI Taxonomy" id="3020898"/>
    <lineage>
        <taxon>Bacteria</taxon>
        <taxon>Pseudomonadati</taxon>
        <taxon>Nitrospirota</taxon>
        <taxon>Nitrospiria</taxon>
        <taxon>Nitrospirales</taxon>
        <taxon>Nitrospiraceae</taxon>
        <taxon>Candidatus Nitronereus</taxon>
    </lineage>
</organism>
<sequence length="138" mass="14737">MQRILQFTMISVILVSCTLSIMYSSNTVLAGSPDDPQNENSSDTKLKVASGALTLFYLPVKATYAGLGAIVGGIGYVLGGGDEEMGQVVWTPTMKGTYFITPEHLRGDKPVQFFGKAESDTSQFELGRGKGLNKSPPP</sequence>
<keyword evidence="4" id="KW-1185">Reference proteome</keyword>
<proteinExistence type="predicted"/>
<evidence type="ECO:0000256" key="1">
    <source>
        <dbReference type="SAM" id="MobiDB-lite"/>
    </source>
</evidence>
<dbReference type="RefSeq" id="WP_313832058.1">
    <property type="nucleotide sequence ID" value="NZ_JAQOUE010000001.1"/>
</dbReference>
<reference evidence="3 4" key="1">
    <citation type="journal article" date="2023" name="ISME J.">
        <title>Cultivation and genomic characterization of novel and ubiquitous marine nitrite-oxidizing bacteria from the Nitrospirales.</title>
        <authorList>
            <person name="Mueller A.J."/>
            <person name="Daebeler A."/>
            <person name="Herbold C.W."/>
            <person name="Kirkegaard R.H."/>
            <person name="Daims H."/>
        </authorList>
    </citation>
    <scope>NUCLEOTIDE SEQUENCE [LARGE SCALE GENOMIC DNA]</scope>
    <source>
        <strain evidence="3 4">EB</strain>
    </source>
</reference>
<accession>A0ABU3K5P0</accession>
<evidence type="ECO:0008006" key="5">
    <source>
        <dbReference type="Google" id="ProtNLM"/>
    </source>
</evidence>
<gene>
    <name evidence="3" type="ORF">PPG34_05060</name>
</gene>